<dbReference type="EMBL" id="KN881676">
    <property type="protein sequence ID" value="KIY50198.1"/>
    <property type="molecule type" value="Genomic_DNA"/>
</dbReference>
<feature type="region of interest" description="Disordered" evidence="5">
    <location>
        <begin position="259"/>
        <end position="279"/>
    </location>
</feature>
<evidence type="ECO:0000256" key="5">
    <source>
        <dbReference type="SAM" id="MobiDB-lite"/>
    </source>
</evidence>
<dbReference type="PROSITE" id="PS51450">
    <property type="entry name" value="LRR"/>
    <property type="match status" value="2"/>
</dbReference>
<dbReference type="InterPro" id="IPR001611">
    <property type="entry name" value="Leu-rich_rpt"/>
</dbReference>
<dbReference type="SMART" id="SM00365">
    <property type="entry name" value="LRR_SD22"/>
    <property type="match status" value="4"/>
</dbReference>
<dbReference type="SUPFAM" id="SSF52075">
    <property type="entry name" value="Outer arm dynein light chain 1"/>
    <property type="match status" value="1"/>
</dbReference>
<gene>
    <name evidence="6" type="ORF">FISHEDRAFT_39825</name>
</gene>
<evidence type="ECO:0000256" key="3">
    <source>
        <dbReference type="ARBA" id="ARBA00022614"/>
    </source>
</evidence>
<dbReference type="GO" id="GO:0005737">
    <property type="term" value="C:cytoplasm"/>
    <property type="evidence" value="ECO:0007669"/>
    <property type="project" value="UniProtKB-SubCell"/>
</dbReference>
<dbReference type="Proteomes" id="UP000054144">
    <property type="component" value="Unassembled WGS sequence"/>
</dbReference>
<feature type="region of interest" description="Disordered" evidence="5">
    <location>
        <begin position="490"/>
        <end position="640"/>
    </location>
</feature>
<evidence type="ECO:0000256" key="1">
    <source>
        <dbReference type="ARBA" id="ARBA00004496"/>
    </source>
</evidence>
<evidence type="ECO:0000256" key="2">
    <source>
        <dbReference type="ARBA" id="ARBA00022490"/>
    </source>
</evidence>
<dbReference type="AlphaFoldDB" id="A0A0D7AH71"/>
<feature type="compositionally biased region" description="Acidic residues" evidence="5">
    <location>
        <begin position="263"/>
        <end position="273"/>
    </location>
</feature>
<feature type="compositionally biased region" description="Basic and acidic residues" evidence="5">
    <location>
        <begin position="628"/>
        <end position="640"/>
    </location>
</feature>
<dbReference type="InterPro" id="IPR003591">
    <property type="entry name" value="Leu-rich_rpt_typical-subtyp"/>
</dbReference>
<evidence type="ECO:0000313" key="6">
    <source>
        <dbReference type="EMBL" id="KIY50198.1"/>
    </source>
</evidence>
<sequence>MQHESGEDYVRRLATYIRKHELGLAQYGSRRRHTSAPPSLLGWLGTSSAPVQSVVLNLDVHHLFYILMRIEALGIDVGSLDVRVDNPSRPMACVDLFDQTDKAETFSLASFRSSLSAVSSLSLGPGWWRQPPPVDIELKYIYSCFTKLPALKITPPGRRLISDIADDPPNQNAIPLDAFKSVKTLECNDIDPRSLLGWDRLAESLRSLTVRRSGVEDISDLFVGAVLDDQARRRGSASRRRRRRIPMMQFHAASSFITSLPDTPEDEAEESDAPSELPTSELPSLKWAFLQHLALPDNGLTFFPSDILPTLKSLTHLDLSSNLLVSIPSGLSALYNLVSLNLSDNMIDSVLGIYQLLGQVLTLSLAKNRLESICGLERLYALERVDVRDNIIEEITEISRLAVLPNITQVWIEGNPFVDYEPNYRIACFDFFRKEGKDILLDGTGPGLIEKMNLTVAPSAQMTSTRPVSVAQSPPTVAVGSASPMARAVLTPKSTGSPATIPATSPQTRPAVASPGRKKRHKRIVNLEGDASEGGSSGVGHARVHSEDLAPRRSRHRRKDKDRLSIPHPASHVTRHRKYQIDLPPSPPQSDEGDGATVGSAPRVKVSRAMTKTKARRLANRPTIEPSPPRDDNASALEHSADDYRRRIEMLKNDVGDGWLKVFSQSQLKADS</sequence>
<keyword evidence="4" id="KW-0677">Repeat</keyword>
<organism evidence="6 7">
    <name type="scientific">Fistulina hepatica ATCC 64428</name>
    <dbReference type="NCBI Taxonomy" id="1128425"/>
    <lineage>
        <taxon>Eukaryota</taxon>
        <taxon>Fungi</taxon>
        <taxon>Dikarya</taxon>
        <taxon>Basidiomycota</taxon>
        <taxon>Agaricomycotina</taxon>
        <taxon>Agaricomycetes</taxon>
        <taxon>Agaricomycetidae</taxon>
        <taxon>Agaricales</taxon>
        <taxon>Fistulinaceae</taxon>
        <taxon>Fistulina</taxon>
    </lineage>
</organism>
<dbReference type="Gene3D" id="3.80.10.10">
    <property type="entry name" value="Ribonuclease Inhibitor"/>
    <property type="match status" value="2"/>
</dbReference>
<dbReference type="PANTHER" id="PTHR15454">
    <property type="entry name" value="NISCHARIN RELATED"/>
    <property type="match status" value="1"/>
</dbReference>
<keyword evidence="2" id="KW-0963">Cytoplasm</keyword>
<dbReference type="OrthoDB" id="676979at2759"/>
<evidence type="ECO:0000256" key="4">
    <source>
        <dbReference type="ARBA" id="ARBA00022737"/>
    </source>
</evidence>
<proteinExistence type="predicted"/>
<dbReference type="PANTHER" id="PTHR15454:SF69">
    <property type="entry name" value="SERINE_THREONINE-PROTEIN KINASE 11-INTERACTING PROTEIN"/>
    <property type="match status" value="1"/>
</dbReference>
<accession>A0A0D7AH71</accession>
<keyword evidence="3" id="KW-0433">Leucine-rich repeat</keyword>
<dbReference type="SMART" id="SM00369">
    <property type="entry name" value="LRR_TYP"/>
    <property type="match status" value="3"/>
</dbReference>
<keyword evidence="7" id="KW-1185">Reference proteome</keyword>
<comment type="subcellular location">
    <subcellularLocation>
        <location evidence="1">Cytoplasm</location>
    </subcellularLocation>
</comment>
<evidence type="ECO:0000313" key="7">
    <source>
        <dbReference type="Proteomes" id="UP000054144"/>
    </source>
</evidence>
<dbReference type="Pfam" id="PF13855">
    <property type="entry name" value="LRR_8"/>
    <property type="match status" value="1"/>
</dbReference>
<feature type="compositionally biased region" description="Polar residues" evidence="5">
    <location>
        <begin position="492"/>
        <end position="508"/>
    </location>
</feature>
<protein>
    <recommendedName>
        <fullName evidence="8">L domain-like protein</fullName>
    </recommendedName>
</protein>
<evidence type="ECO:0008006" key="8">
    <source>
        <dbReference type="Google" id="ProtNLM"/>
    </source>
</evidence>
<dbReference type="InterPro" id="IPR032675">
    <property type="entry name" value="LRR_dom_sf"/>
</dbReference>
<name>A0A0D7AH71_9AGAR</name>
<reference evidence="6 7" key="1">
    <citation type="journal article" date="2015" name="Fungal Genet. Biol.">
        <title>Evolution of novel wood decay mechanisms in Agaricales revealed by the genome sequences of Fistulina hepatica and Cylindrobasidium torrendii.</title>
        <authorList>
            <person name="Floudas D."/>
            <person name="Held B.W."/>
            <person name="Riley R."/>
            <person name="Nagy L.G."/>
            <person name="Koehler G."/>
            <person name="Ransdell A.S."/>
            <person name="Younus H."/>
            <person name="Chow J."/>
            <person name="Chiniquy J."/>
            <person name="Lipzen A."/>
            <person name="Tritt A."/>
            <person name="Sun H."/>
            <person name="Haridas S."/>
            <person name="LaButti K."/>
            <person name="Ohm R.A."/>
            <person name="Kues U."/>
            <person name="Blanchette R.A."/>
            <person name="Grigoriev I.V."/>
            <person name="Minto R.E."/>
            <person name="Hibbett D.S."/>
        </authorList>
    </citation>
    <scope>NUCLEOTIDE SEQUENCE [LARGE SCALE GENOMIC DNA]</scope>
    <source>
        <strain evidence="6 7">ATCC 64428</strain>
    </source>
</reference>